<dbReference type="STRING" id="97359.A0A550BYJ8"/>
<comment type="caution">
    <text evidence="15">The sequence shown here is derived from an EMBL/GenBank/DDBJ whole genome shotgun (WGS) entry which is preliminary data.</text>
</comment>
<evidence type="ECO:0000256" key="5">
    <source>
        <dbReference type="ARBA" id="ARBA00022723"/>
    </source>
</evidence>
<dbReference type="GO" id="GO:0005634">
    <property type="term" value="C:nucleus"/>
    <property type="evidence" value="ECO:0007669"/>
    <property type="project" value="UniProtKB-SubCell"/>
</dbReference>
<dbReference type="InterPro" id="IPR013083">
    <property type="entry name" value="Znf_RING/FYVE/PHD"/>
</dbReference>
<accession>A0A550BYJ8</accession>
<feature type="compositionally biased region" description="Acidic residues" evidence="14">
    <location>
        <begin position="268"/>
        <end position="277"/>
    </location>
</feature>
<evidence type="ECO:0000256" key="1">
    <source>
        <dbReference type="ARBA" id="ARBA00000900"/>
    </source>
</evidence>
<keyword evidence="10 13" id="KW-0233">DNA recombination</keyword>
<dbReference type="Gene3D" id="3.90.1150.220">
    <property type="match status" value="1"/>
</dbReference>
<dbReference type="GO" id="GO:0030915">
    <property type="term" value="C:Smc5-Smc6 complex"/>
    <property type="evidence" value="ECO:0007669"/>
    <property type="project" value="UniProtKB-UniRule"/>
</dbReference>
<evidence type="ECO:0000256" key="2">
    <source>
        <dbReference type="ARBA" id="ARBA00004123"/>
    </source>
</evidence>
<sequence length="355" mass="40145">MVSAGDSQRLFLQGVLSRGILSEKLARILYTKCVDTVNSAEEGLNLSYKDSREEWETVVKDVNNALNALDLQFVRQVEQTKGIPMWGIVNMKGDEVAQVATDYSPVEIAYFKALVEQIIMAPRNAFSISSFLALREINELKPKANMTKSQGEETLASFVNRGWLAKSKRGRYALSTRTLIELKGYIKSEYPEQIPPCMFCDDFVTIGATCKCGRAIHRHCFTQWRNRRSQCKECNAEWAQNYDDDMFTPIGEDAVAENDNARRYTRQEEDDEDEDGETPSQSQSGSQKPAKKAKGKGRAKKSRASRGDDDMLVDDDEEVEAEIEDDEEDEADYEEKDDAEPPVKSEPRRRSTRGG</sequence>
<protein>
    <recommendedName>
        <fullName evidence="13">Non-structural maintenance of chromosomes element 1 homolog</fullName>
        <ecNumber evidence="13">2.3.2.27</ecNumber>
    </recommendedName>
</protein>
<evidence type="ECO:0000256" key="13">
    <source>
        <dbReference type="RuleBase" id="RU368018"/>
    </source>
</evidence>
<evidence type="ECO:0000313" key="16">
    <source>
        <dbReference type="Proteomes" id="UP000320762"/>
    </source>
</evidence>
<dbReference type="GO" id="GO:0008270">
    <property type="term" value="F:zinc ion binding"/>
    <property type="evidence" value="ECO:0007669"/>
    <property type="project" value="UniProtKB-KW"/>
</dbReference>
<evidence type="ECO:0000256" key="7">
    <source>
        <dbReference type="ARBA" id="ARBA00022771"/>
    </source>
</evidence>
<dbReference type="Gene3D" id="1.10.10.10">
    <property type="entry name" value="Winged helix-like DNA-binding domain superfamily/Winged helix DNA-binding domain"/>
    <property type="match status" value="1"/>
</dbReference>
<comment type="subcellular location">
    <subcellularLocation>
        <location evidence="2 13">Nucleus</location>
    </subcellularLocation>
</comment>
<evidence type="ECO:0000313" key="15">
    <source>
        <dbReference type="EMBL" id="TRM57546.1"/>
    </source>
</evidence>
<evidence type="ECO:0000256" key="9">
    <source>
        <dbReference type="ARBA" id="ARBA00022833"/>
    </source>
</evidence>
<comment type="catalytic activity">
    <reaction evidence="1 13">
        <text>S-ubiquitinyl-[E2 ubiquitin-conjugating enzyme]-L-cysteine + [acceptor protein]-L-lysine = [E2 ubiquitin-conjugating enzyme]-L-cysteine + N(6)-ubiquitinyl-[acceptor protein]-L-lysine.</text>
        <dbReference type="EC" id="2.3.2.27"/>
    </reaction>
</comment>
<keyword evidence="7 13" id="KW-0863">Zinc-finger</keyword>
<evidence type="ECO:0000256" key="10">
    <source>
        <dbReference type="ARBA" id="ARBA00023172"/>
    </source>
</evidence>
<feature type="compositionally biased region" description="Acidic residues" evidence="14">
    <location>
        <begin position="310"/>
        <end position="338"/>
    </location>
</feature>
<dbReference type="GO" id="GO:0000724">
    <property type="term" value="P:double-strand break repair via homologous recombination"/>
    <property type="evidence" value="ECO:0007669"/>
    <property type="project" value="TreeGrafter"/>
</dbReference>
<organism evidence="15 16">
    <name type="scientific">Schizophyllum amplum</name>
    <dbReference type="NCBI Taxonomy" id="97359"/>
    <lineage>
        <taxon>Eukaryota</taxon>
        <taxon>Fungi</taxon>
        <taxon>Dikarya</taxon>
        <taxon>Basidiomycota</taxon>
        <taxon>Agaricomycotina</taxon>
        <taxon>Agaricomycetes</taxon>
        <taxon>Agaricomycetidae</taxon>
        <taxon>Agaricales</taxon>
        <taxon>Schizophyllaceae</taxon>
        <taxon>Schizophyllum</taxon>
    </lineage>
</organism>
<dbReference type="SUPFAM" id="SSF57850">
    <property type="entry name" value="RING/U-box"/>
    <property type="match status" value="1"/>
</dbReference>
<dbReference type="Gene3D" id="3.30.40.10">
    <property type="entry name" value="Zinc/RING finger domain, C3HC4 (zinc finger)"/>
    <property type="match status" value="1"/>
</dbReference>
<dbReference type="EMBL" id="VDMD01000045">
    <property type="protein sequence ID" value="TRM57546.1"/>
    <property type="molecule type" value="Genomic_DNA"/>
</dbReference>
<proteinExistence type="inferred from homology"/>
<dbReference type="PANTHER" id="PTHR20973">
    <property type="entry name" value="NON-SMC ELEMENT 1-RELATED"/>
    <property type="match status" value="1"/>
</dbReference>
<feature type="region of interest" description="Disordered" evidence="14">
    <location>
        <begin position="253"/>
        <end position="355"/>
    </location>
</feature>
<evidence type="ECO:0000256" key="8">
    <source>
        <dbReference type="ARBA" id="ARBA00022786"/>
    </source>
</evidence>
<keyword evidence="12 13" id="KW-0539">Nucleus</keyword>
<keyword evidence="16" id="KW-1185">Reference proteome</keyword>
<dbReference type="InterPro" id="IPR036388">
    <property type="entry name" value="WH-like_DNA-bd_sf"/>
</dbReference>
<gene>
    <name evidence="15" type="ORF">BD626DRAFT_586571</name>
</gene>
<keyword evidence="5 13" id="KW-0479">Metal-binding</keyword>
<evidence type="ECO:0000256" key="6">
    <source>
        <dbReference type="ARBA" id="ARBA00022763"/>
    </source>
</evidence>
<dbReference type="Pfam" id="PF07574">
    <property type="entry name" value="SMC_Nse1"/>
    <property type="match status" value="1"/>
</dbReference>
<dbReference type="EC" id="2.3.2.27" evidence="13"/>
<keyword evidence="9 13" id="KW-0862">Zinc</keyword>
<comment type="similarity">
    <text evidence="3 13">Belongs to the NSE1 family.</text>
</comment>
<reference evidence="15 16" key="1">
    <citation type="journal article" date="2019" name="New Phytol.">
        <title>Comparative genomics reveals unique wood-decay strategies and fruiting body development in the Schizophyllaceae.</title>
        <authorList>
            <person name="Almasi E."/>
            <person name="Sahu N."/>
            <person name="Krizsan K."/>
            <person name="Balint B."/>
            <person name="Kovacs G.M."/>
            <person name="Kiss B."/>
            <person name="Cseklye J."/>
            <person name="Drula E."/>
            <person name="Henrissat B."/>
            <person name="Nagy I."/>
            <person name="Chovatia M."/>
            <person name="Adam C."/>
            <person name="LaButti K."/>
            <person name="Lipzen A."/>
            <person name="Riley R."/>
            <person name="Grigoriev I.V."/>
            <person name="Nagy L.G."/>
        </authorList>
    </citation>
    <scope>NUCLEOTIDE SEQUENCE [LARGE SCALE GENOMIC DNA]</scope>
    <source>
        <strain evidence="15 16">NL-1724</strain>
    </source>
</reference>
<feature type="compositionally biased region" description="Basic and acidic residues" evidence="14">
    <location>
        <begin position="339"/>
        <end position="349"/>
    </location>
</feature>
<evidence type="ECO:0000256" key="4">
    <source>
        <dbReference type="ARBA" id="ARBA00022679"/>
    </source>
</evidence>
<dbReference type="FunFam" id="1.10.10.10:FF:000270">
    <property type="entry name" value="Non-structural maintenance of chromosomes element 1 homolog"/>
    <property type="match status" value="1"/>
</dbReference>
<keyword evidence="6 13" id="KW-0227">DNA damage</keyword>
<evidence type="ECO:0000256" key="11">
    <source>
        <dbReference type="ARBA" id="ARBA00023204"/>
    </source>
</evidence>
<dbReference type="AlphaFoldDB" id="A0A550BYJ8"/>
<keyword evidence="4 13" id="KW-0808">Transferase</keyword>
<evidence type="ECO:0000256" key="3">
    <source>
        <dbReference type="ARBA" id="ARBA00010258"/>
    </source>
</evidence>
<comment type="function">
    <text evidence="13">Acts in a DNA repair pathway for removal of UV-induced DNA damage that is distinct from classical nucleotide excision repair and in repair of ionizing radiation damage. Functions in homologous recombination repair of DNA double strand breaks and in recovery of stalled replication forks.</text>
</comment>
<dbReference type="Proteomes" id="UP000320762">
    <property type="component" value="Unassembled WGS sequence"/>
</dbReference>
<evidence type="ECO:0000256" key="12">
    <source>
        <dbReference type="ARBA" id="ARBA00023242"/>
    </source>
</evidence>
<keyword evidence="8 13" id="KW-0833">Ubl conjugation pathway</keyword>
<feature type="compositionally biased region" description="Low complexity" evidence="14">
    <location>
        <begin position="279"/>
        <end position="288"/>
    </location>
</feature>
<comment type="subunit">
    <text evidence="13">Component of the Smc5-Smc6 complex.</text>
</comment>
<dbReference type="PANTHER" id="PTHR20973:SF0">
    <property type="entry name" value="NON-STRUCTURAL MAINTENANCE OF CHROMOSOMES ELEMENT 1 HOMOLOG"/>
    <property type="match status" value="1"/>
</dbReference>
<feature type="compositionally biased region" description="Basic residues" evidence="14">
    <location>
        <begin position="289"/>
        <end position="304"/>
    </location>
</feature>
<name>A0A550BYJ8_9AGAR</name>
<evidence type="ECO:0000256" key="14">
    <source>
        <dbReference type="SAM" id="MobiDB-lite"/>
    </source>
</evidence>
<dbReference type="OrthoDB" id="185455at2759"/>
<keyword evidence="11 13" id="KW-0234">DNA repair</keyword>
<dbReference type="GO" id="GO:0061630">
    <property type="term" value="F:ubiquitin protein ligase activity"/>
    <property type="evidence" value="ECO:0007669"/>
    <property type="project" value="UniProtKB-EC"/>
</dbReference>
<dbReference type="InterPro" id="IPR011513">
    <property type="entry name" value="Nse1"/>
</dbReference>